<proteinExistence type="predicted"/>
<evidence type="ECO:0000313" key="1">
    <source>
        <dbReference type="EMBL" id="NYJ38053.1"/>
    </source>
</evidence>
<dbReference type="Proteomes" id="UP000572051">
    <property type="component" value="Unassembled WGS sequence"/>
</dbReference>
<keyword evidence="2" id="KW-1185">Reference proteome</keyword>
<reference evidence="1 2" key="1">
    <citation type="submission" date="2020-07" db="EMBL/GenBank/DDBJ databases">
        <title>Sequencing the genomes of 1000 actinobacteria strains.</title>
        <authorList>
            <person name="Klenk H.-P."/>
        </authorList>
    </citation>
    <scope>NUCLEOTIDE SEQUENCE [LARGE SCALE GENOMIC DNA]</scope>
    <source>
        <strain evidence="1 2">DSM 44442</strain>
    </source>
</reference>
<gene>
    <name evidence="1" type="ORF">HNR10_005934</name>
</gene>
<organism evidence="1 2">
    <name type="scientific">Nocardiopsis aegyptia</name>
    <dbReference type="NCBI Taxonomy" id="220378"/>
    <lineage>
        <taxon>Bacteria</taxon>
        <taxon>Bacillati</taxon>
        <taxon>Actinomycetota</taxon>
        <taxon>Actinomycetes</taxon>
        <taxon>Streptosporangiales</taxon>
        <taxon>Nocardiopsidaceae</taxon>
        <taxon>Nocardiopsis</taxon>
    </lineage>
</organism>
<dbReference type="EMBL" id="JACCFS010000001">
    <property type="protein sequence ID" value="NYJ38053.1"/>
    <property type="molecule type" value="Genomic_DNA"/>
</dbReference>
<dbReference type="AlphaFoldDB" id="A0A7Z0EVH3"/>
<accession>A0A7Z0EVH3</accession>
<dbReference type="RefSeq" id="WP_179829255.1">
    <property type="nucleotide sequence ID" value="NZ_JACCFS010000001.1"/>
</dbReference>
<sequence>MPGRLTPARFVDLYDLGARPHILAYRTSVGDRQRREWLIDAGLLAPCDPPSRGYTFRVTQAGLAALREHLDYLEERETQGLPHRSGNEYGIQRGVLASRAGLDAALARRARGEAAPVEAPGREWWGGQGTPAWEGSPPEVLRAVAVLRAAGHAPVDWTAVGEPRGFYVEPRGRLLYVYHGEARRTQREDGGWFTAEVGAYADTLRAAGWRVDADTGRCAHVRVPGPGQG</sequence>
<comment type="caution">
    <text evidence="1">The sequence shown here is derived from an EMBL/GenBank/DDBJ whole genome shotgun (WGS) entry which is preliminary data.</text>
</comment>
<protein>
    <submittedName>
        <fullName evidence="1">Uncharacterized protein</fullName>
    </submittedName>
</protein>
<evidence type="ECO:0000313" key="2">
    <source>
        <dbReference type="Proteomes" id="UP000572051"/>
    </source>
</evidence>
<name>A0A7Z0EVH3_9ACTN</name>